<keyword evidence="2" id="KW-0238">DNA-binding</keyword>
<dbReference type="AlphaFoldDB" id="A0A4R4E3E8"/>
<dbReference type="PROSITE" id="PS50110">
    <property type="entry name" value="RESPONSE_REGULATORY"/>
    <property type="match status" value="1"/>
</dbReference>
<dbReference type="SMART" id="SM00448">
    <property type="entry name" value="REC"/>
    <property type="match status" value="1"/>
</dbReference>
<feature type="domain" description="HTH luxR-type" evidence="4">
    <location>
        <begin position="142"/>
        <end position="207"/>
    </location>
</feature>
<evidence type="ECO:0000259" key="5">
    <source>
        <dbReference type="PROSITE" id="PS50110"/>
    </source>
</evidence>
<evidence type="ECO:0000313" key="7">
    <source>
        <dbReference type="Proteomes" id="UP000295164"/>
    </source>
</evidence>
<keyword evidence="1 3" id="KW-0597">Phosphoprotein</keyword>
<evidence type="ECO:0000256" key="1">
    <source>
        <dbReference type="ARBA" id="ARBA00022553"/>
    </source>
</evidence>
<dbReference type="GO" id="GO:0003677">
    <property type="term" value="F:DNA binding"/>
    <property type="evidence" value="ECO:0007669"/>
    <property type="project" value="UniProtKB-KW"/>
</dbReference>
<dbReference type="Pfam" id="PF00072">
    <property type="entry name" value="Response_reg"/>
    <property type="match status" value="1"/>
</dbReference>
<dbReference type="SMART" id="SM00421">
    <property type="entry name" value="HTH_LUXR"/>
    <property type="match status" value="1"/>
</dbReference>
<dbReference type="GO" id="GO:0000160">
    <property type="term" value="P:phosphorelay signal transduction system"/>
    <property type="evidence" value="ECO:0007669"/>
    <property type="project" value="InterPro"/>
</dbReference>
<dbReference type="GO" id="GO:0006355">
    <property type="term" value="P:regulation of DNA-templated transcription"/>
    <property type="evidence" value="ECO:0007669"/>
    <property type="project" value="InterPro"/>
</dbReference>
<proteinExistence type="predicted"/>
<dbReference type="Proteomes" id="UP000295164">
    <property type="component" value="Unassembled WGS sequence"/>
</dbReference>
<reference evidence="6 7" key="1">
    <citation type="submission" date="2019-03" db="EMBL/GenBank/DDBJ databases">
        <authorList>
            <person name="Kim M.K.M."/>
        </authorList>
    </citation>
    <scope>NUCLEOTIDE SEQUENCE [LARGE SCALE GENOMIC DNA]</scope>
    <source>
        <strain evidence="6 7">17J68-15</strain>
    </source>
</reference>
<dbReference type="CDD" id="cd17535">
    <property type="entry name" value="REC_NarL-like"/>
    <property type="match status" value="1"/>
</dbReference>
<dbReference type="PANTHER" id="PTHR43214">
    <property type="entry name" value="TWO-COMPONENT RESPONSE REGULATOR"/>
    <property type="match status" value="1"/>
</dbReference>
<dbReference type="InterPro" id="IPR011006">
    <property type="entry name" value="CheY-like_superfamily"/>
</dbReference>
<protein>
    <submittedName>
        <fullName evidence="6">Response regulator transcription factor</fullName>
    </submittedName>
</protein>
<dbReference type="InterPro" id="IPR000792">
    <property type="entry name" value="Tscrpt_reg_LuxR_C"/>
</dbReference>
<organism evidence="6 7">
    <name type="scientific">Flaviaesturariibacter aridisoli</name>
    <dbReference type="NCBI Taxonomy" id="2545761"/>
    <lineage>
        <taxon>Bacteria</taxon>
        <taxon>Pseudomonadati</taxon>
        <taxon>Bacteroidota</taxon>
        <taxon>Chitinophagia</taxon>
        <taxon>Chitinophagales</taxon>
        <taxon>Chitinophagaceae</taxon>
        <taxon>Flaviaestuariibacter</taxon>
    </lineage>
</organism>
<sequence length="209" mass="23442">MLRILIADDHPIVRRGLREILQDEYTNAVIVEVSDADAVIVECMRQRWDLVISDISMPGRSGLEMLYQLKEQLPHVPVLMLSVYPEEQYAARVLKAGAVGYLNKDMAPQELVGAVRKVLSGSKYITPTVAEKLLESLRRDGHLMEHEALSDREFEVFRMLASGMGIAGIAEQLKLSSTTISTYRARILTKMGARSNADLVRYAMDHSLL</sequence>
<evidence type="ECO:0000256" key="3">
    <source>
        <dbReference type="PROSITE-ProRule" id="PRU00169"/>
    </source>
</evidence>
<dbReference type="InterPro" id="IPR039420">
    <property type="entry name" value="WalR-like"/>
</dbReference>
<dbReference type="PROSITE" id="PS50043">
    <property type="entry name" value="HTH_LUXR_2"/>
    <property type="match status" value="1"/>
</dbReference>
<dbReference type="RefSeq" id="WP_131851177.1">
    <property type="nucleotide sequence ID" value="NZ_SKFH01000006.1"/>
</dbReference>
<dbReference type="InterPro" id="IPR001789">
    <property type="entry name" value="Sig_transdc_resp-reg_receiver"/>
</dbReference>
<accession>A0A4R4E3E8</accession>
<name>A0A4R4E3E8_9BACT</name>
<gene>
    <name evidence="6" type="ORF">E0486_05665</name>
</gene>
<dbReference type="SUPFAM" id="SSF46894">
    <property type="entry name" value="C-terminal effector domain of the bipartite response regulators"/>
    <property type="match status" value="1"/>
</dbReference>
<dbReference type="Pfam" id="PF00196">
    <property type="entry name" value="GerE"/>
    <property type="match status" value="1"/>
</dbReference>
<dbReference type="PRINTS" id="PR00038">
    <property type="entry name" value="HTHLUXR"/>
</dbReference>
<evidence type="ECO:0000256" key="2">
    <source>
        <dbReference type="ARBA" id="ARBA00023125"/>
    </source>
</evidence>
<dbReference type="Gene3D" id="3.40.50.2300">
    <property type="match status" value="1"/>
</dbReference>
<dbReference type="InterPro" id="IPR058245">
    <property type="entry name" value="NreC/VraR/RcsB-like_REC"/>
</dbReference>
<dbReference type="SUPFAM" id="SSF52172">
    <property type="entry name" value="CheY-like"/>
    <property type="match status" value="1"/>
</dbReference>
<feature type="domain" description="Response regulatory" evidence="5">
    <location>
        <begin position="3"/>
        <end position="119"/>
    </location>
</feature>
<evidence type="ECO:0000313" key="6">
    <source>
        <dbReference type="EMBL" id="TCZ73447.1"/>
    </source>
</evidence>
<evidence type="ECO:0000259" key="4">
    <source>
        <dbReference type="PROSITE" id="PS50043"/>
    </source>
</evidence>
<dbReference type="EMBL" id="SKFH01000006">
    <property type="protein sequence ID" value="TCZ73447.1"/>
    <property type="molecule type" value="Genomic_DNA"/>
</dbReference>
<feature type="modified residue" description="4-aspartylphosphate" evidence="3">
    <location>
        <position position="54"/>
    </location>
</feature>
<dbReference type="CDD" id="cd06170">
    <property type="entry name" value="LuxR_C_like"/>
    <property type="match status" value="1"/>
</dbReference>
<dbReference type="InterPro" id="IPR016032">
    <property type="entry name" value="Sig_transdc_resp-reg_C-effctor"/>
</dbReference>
<comment type="caution">
    <text evidence="6">The sequence shown here is derived from an EMBL/GenBank/DDBJ whole genome shotgun (WGS) entry which is preliminary data.</text>
</comment>
<dbReference type="OrthoDB" id="1013073at2"/>
<keyword evidence="7" id="KW-1185">Reference proteome</keyword>